<dbReference type="EMBL" id="JATN01000322">
    <property type="protein sequence ID" value="EUC54303.1"/>
    <property type="molecule type" value="Genomic_DNA"/>
</dbReference>
<dbReference type="PROSITE" id="PS51752">
    <property type="entry name" value="JACALIN_LECTIN"/>
    <property type="match status" value="2"/>
</dbReference>
<feature type="domain" description="Jacalin-type lectin" evidence="1">
    <location>
        <begin position="435"/>
        <end position="586"/>
    </location>
</feature>
<dbReference type="OrthoDB" id="3136343at2759"/>
<name>X8IVY3_9AGAM</name>
<dbReference type="GO" id="GO:0030246">
    <property type="term" value="F:carbohydrate binding"/>
    <property type="evidence" value="ECO:0007669"/>
    <property type="project" value="UniProtKB-KW"/>
</dbReference>
<proteinExistence type="predicted"/>
<dbReference type="Gene3D" id="2.100.10.30">
    <property type="entry name" value="Jacalin-like lectin domain"/>
    <property type="match status" value="2"/>
</dbReference>
<evidence type="ECO:0000313" key="2">
    <source>
        <dbReference type="EMBL" id="EUC54303.1"/>
    </source>
</evidence>
<dbReference type="PANTHER" id="PTHR47293">
    <property type="entry name" value="JACALIN-RELATED LECTIN 3"/>
    <property type="match status" value="1"/>
</dbReference>
<organism evidence="2 3">
    <name type="scientific">Rhizoctonia solani AG-3 Rhs1AP</name>
    <dbReference type="NCBI Taxonomy" id="1086054"/>
    <lineage>
        <taxon>Eukaryota</taxon>
        <taxon>Fungi</taxon>
        <taxon>Dikarya</taxon>
        <taxon>Basidiomycota</taxon>
        <taxon>Agaricomycotina</taxon>
        <taxon>Agaricomycetes</taxon>
        <taxon>Cantharellales</taxon>
        <taxon>Ceratobasidiaceae</taxon>
        <taxon>Rhizoctonia</taxon>
    </lineage>
</organism>
<dbReference type="InterPro" id="IPR001229">
    <property type="entry name" value="Jacalin-like_lectin_dom"/>
</dbReference>
<accession>X8IVY3</accession>
<gene>
    <name evidence="2" type="ORF">RSOL_036770</name>
</gene>
<dbReference type="PANTHER" id="PTHR47293:SF15">
    <property type="entry name" value="JACALIN-RELATED LECTIN 19"/>
    <property type="match status" value="1"/>
</dbReference>
<feature type="domain" description="Jacalin-type lectin" evidence="1">
    <location>
        <begin position="279"/>
        <end position="426"/>
    </location>
</feature>
<reference evidence="3" key="1">
    <citation type="journal article" date="2014" name="Genome Announc.">
        <title>Draft genome sequence of the plant-pathogenic soil fungus Rhizoctonia solani anastomosis group 3 strain Rhs1AP.</title>
        <authorList>
            <person name="Cubeta M.A."/>
            <person name="Thomas E."/>
            <person name="Dean R.A."/>
            <person name="Jabaji S."/>
            <person name="Neate S.M."/>
            <person name="Tavantzis S."/>
            <person name="Toda T."/>
            <person name="Vilgalys R."/>
            <person name="Bharathan N."/>
            <person name="Fedorova-Abrams N."/>
            <person name="Pakala S.B."/>
            <person name="Pakala S.M."/>
            <person name="Zafar N."/>
            <person name="Joardar V."/>
            <person name="Losada L."/>
            <person name="Nierman W.C."/>
        </authorList>
    </citation>
    <scope>NUCLEOTIDE SEQUENCE [LARGE SCALE GENOMIC DNA]</scope>
    <source>
        <strain evidence="3">AG-3</strain>
    </source>
</reference>
<comment type="caution">
    <text evidence="2">The sequence shown here is derived from an EMBL/GenBank/DDBJ whole genome shotgun (WGS) entry which is preliminary data.</text>
</comment>
<dbReference type="Proteomes" id="UP000030108">
    <property type="component" value="Unassembled WGS sequence"/>
</dbReference>
<dbReference type="SUPFAM" id="SSF51101">
    <property type="entry name" value="Mannose-binding lectins"/>
    <property type="match status" value="2"/>
</dbReference>
<evidence type="ECO:0000259" key="1">
    <source>
        <dbReference type="PROSITE" id="PS51752"/>
    </source>
</evidence>
<dbReference type="AlphaFoldDB" id="X8IVY3"/>
<dbReference type="Pfam" id="PF01419">
    <property type="entry name" value="Jacalin"/>
    <property type="match status" value="2"/>
</dbReference>
<dbReference type="SMART" id="SM00915">
    <property type="entry name" value="Jacalin"/>
    <property type="match status" value="2"/>
</dbReference>
<keyword evidence="2" id="KW-0430">Lectin</keyword>
<evidence type="ECO:0000313" key="3">
    <source>
        <dbReference type="Proteomes" id="UP000030108"/>
    </source>
</evidence>
<sequence length="589" mass="64410">MFDSDPKASQILDSFPLLTGVYLDPTGGAVTASRPAAVLHQSSAGKIREIDNLVIEDIYPKNELDARYAELGWPFPAQLPSRPWGVHPTVYGDSSRFDTGTWASRRFMVQRATINISLNDIRPVEPLVEAFETALCHATYDLQFRALQEVVTIWGEMIPLNAVAGAFIAVTGILSHGTALPHHATTPAATLYGAQYNLTEILDRHLGTTGSFDRRLGSRVQGGSSEALLSEGCDAWRRSVVGHPENWSIVKVYRAVLITDILSAQLRDRVMKIFTGSIISRSPSVGTPHGSGFDGSANGLLTIQKIKIWFSESKIQDIAVEYHGGAKAGPYSFGIENPQSQSDVLVLAPGEYVTDIFAWHHHDGWIMGIQFVKNTLELSPIYGIGDRDSSSNNPPVLSSGDSKALLGISGAYTSDSLSRIQAVWRSDVIMRRQRHVQTLFTGNTKGRVYNDLQYLADPANARIVQITGRAEGAVASLRTTYVSVSGGSLVRSETPSHGWDVGPLQTMILEEGEYIIGVCGSHNNLWMHQLQFITNIRTHPPFGTENGYVKFNFSAPKTIDGRDMVLHYMVGTSGGCLHSAMFVWAELPL</sequence>
<protein>
    <submittedName>
        <fullName evidence="2">Jacalin-like lectin domain protein</fullName>
    </submittedName>
</protein>
<dbReference type="InterPro" id="IPR036404">
    <property type="entry name" value="Jacalin-like_lectin_dom_sf"/>
</dbReference>